<accession>A0AAF0F0Q7</accession>
<evidence type="ECO:0000259" key="3">
    <source>
        <dbReference type="Pfam" id="PF06916"/>
    </source>
</evidence>
<dbReference type="InterPro" id="IPR009688">
    <property type="entry name" value="FAM210A/B-like_dom"/>
</dbReference>
<dbReference type="AlphaFoldDB" id="A0AAF0F0Q7"/>
<feature type="region of interest" description="Disordered" evidence="1">
    <location>
        <begin position="44"/>
        <end position="77"/>
    </location>
</feature>
<keyword evidence="2" id="KW-0472">Membrane</keyword>
<evidence type="ECO:0000256" key="2">
    <source>
        <dbReference type="SAM" id="Phobius"/>
    </source>
</evidence>
<feature type="compositionally biased region" description="Basic and acidic residues" evidence="1">
    <location>
        <begin position="54"/>
        <end position="71"/>
    </location>
</feature>
<keyword evidence="2" id="KW-0812">Transmembrane</keyword>
<dbReference type="GO" id="GO:0005739">
    <property type="term" value="C:mitochondrion"/>
    <property type="evidence" value="ECO:0007669"/>
    <property type="project" value="TreeGrafter"/>
</dbReference>
<dbReference type="GeneID" id="85224957"/>
<keyword evidence="5" id="KW-1185">Reference proteome</keyword>
<dbReference type="EMBL" id="CP119959">
    <property type="protein sequence ID" value="WFD38357.1"/>
    <property type="molecule type" value="Genomic_DNA"/>
</dbReference>
<evidence type="ECO:0000313" key="4">
    <source>
        <dbReference type="EMBL" id="WFD38357.1"/>
    </source>
</evidence>
<protein>
    <submittedName>
        <fullName evidence="4">DUF1279 super</fullName>
    </submittedName>
</protein>
<dbReference type="Pfam" id="PF06916">
    <property type="entry name" value="FAM210A-B_dom"/>
    <property type="match status" value="1"/>
</dbReference>
<evidence type="ECO:0000256" key="1">
    <source>
        <dbReference type="SAM" id="MobiDB-lite"/>
    </source>
</evidence>
<dbReference type="PANTHER" id="PTHR21377">
    <property type="entry name" value="PROTEIN FAM210B, MITOCHONDRIAL"/>
    <property type="match status" value="1"/>
</dbReference>
<reference evidence="4" key="1">
    <citation type="submission" date="2023-03" db="EMBL/GenBank/DDBJ databases">
        <title>Mating type loci evolution in Malassezia.</title>
        <authorList>
            <person name="Coelho M.A."/>
        </authorList>
    </citation>
    <scope>NUCLEOTIDE SEQUENCE</scope>
    <source>
        <strain evidence="4">CBS 9431</strain>
    </source>
</reference>
<feature type="domain" description="DUF1279" evidence="3">
    <location>
        <begin position="81"/>
        <end position="199"/>
    </location>
</feature>
<keyword evidence="2" id="KW-1133">Transmembrane helix</keyword>
<feature type="transmembrane region" description="Helical" evidence="2">
    <location>
        <begin position="185"/>
        <end position="206"/>
    </location>
</feature>
<feature type="transmembrane region" description="Helical" evidence="2">
    <location>
        <begin position="90"/>
        <end position="116"/>
    </location>
</feature>
<dbReference type="PANTHER" id="PTHR21377:SF0">
    <property type="entry name" value="PROTEIN FAM210B, MITOCHONDRIAL"/>
    <property type="match status" value="1"/>
</dbReference>
<organism evidence="4 5">
    <name type="scientific">Malassezia japonica</name>
    <dbReference type="NCBI Taxonomy" id="223818"/>
    <lineage>
        <taxon>Eukaryota</taxon>
        <taxon>Fungi</taxon>
        <taxon>Dikarya</taxon>
        <taxon>Basidiomycota</taxon>
        <taxon>Ustilaginomycotina</taxon>
        <taxon>Malasseziomycetes</taxon>
        <taxon>Malasseziales</taxon>
        <taxon>Malasseziaceae</taxon>
        <taxon>Malassezia</taxon>
    </lineage>
</organism>
<evidence type="ECO:0000313" key="5">
    <source>
        <dbReference type="Proteomes" id="UP001217754"/>
    </source>
</evidence>
<dbReference type="Proteomes" id="UP001217754">
    <property type="component" value="Chromosome 2"/>
</dbReference>
<proteinExistence type="predicted"/>
<name>A0AAF0F0Q7_9BASI</name>
<dbReference type="InterPro" id="IPR045866">
    <property type="entry name" value="FAM210A/B-like"/>
</dbReference>
<sequence>MAMPMPLHRSVQRAVPQALTGRAVAMQPLASPILRMSRAFAAGAPPPKPIGETMEQKTKDAAKAAETHMEDEAPPTGSLRQRLRTIMRRYGWWALGIYFLMSTIDCGLTFAAIHFYGGDNVRELERVVRDWVGLAKKEEEPAEQSPDTEKARKLVAAEDQPTEWDEMIARLSTEFVLAYGIHKTILLPVRAGVTAAITPAVVRWLIRRGWARPIKAAATASAAGAKA</sequence>
<gene>
    <name evidence="4" type="primary">NAT2</name>
    <name evidence="4" type="ORF">MJAP1_001308</name>
</gene>
<dbReference type="RefSeq" id="XP_060121254.1">
    <property type="nucleotide sequence ID" value="XM_060265271.1"/>
</dbReference>